<dbReference type="KEGG" id="mtua:CSH63_12405"/>
<dbReference type="PANTHER" id="PTHR33164:SF104">
    <property type="entry name" value="TRANSCRIPTIONAL REGULATORY PROTEIN"/>
    <property type="match status" value="1"/>
</dbReference>
<sequence>MQEGGRLPARRPQRTGLPDADGLLGRPAVTGPEPPELDAARLASVISPLRRTLLAAARAAEHLPEIPDAQIEIVRALPRGTVSGPGELAERLRLSRSTVSNLLTTMEGRGLVERRPRPGNHRHVEVLATPKALDLFDRFDLASGDLVARAAATLPAADRAALAAAVPALERLRDALAQPKDTP</sequence>
<dbReference type="CDD" id="cd00090">
    <property type="entry name" value="HTH_ARSR"/>
    <property type="match status" value="1"/>
</dbReference>
<dbReference type="InterPro" id="IPR039422">
    <property type="entry name" value="MarR/SlyA-like"/>
</dbReference>
<evidence type="ECO:0000256" key="1">
    <source>
        <dbReference type="SAM" id="MobiDB-lite"/>
    </source>
</evidence>
<evidence type="ECO:0000313" key="3">
    <source>
        <dbReference type="EMBL" id="AYF28237.1"/>
    </source>
</evidence>
<dbReference type="SMART" id="SM00347">
    <property type="entry name" value="HTH_MARR"/>
    <property type="match status" value="1"/>
</dbReference>
<evidence type="ECO:0000259" key="2">
    <source>
        <dbReference type="PROSITE" id="PS50995"/>
    </source>
</evidence>
<protein>
    <submittedName>
        <fullName evidence="3">ArsR family transcriptional regulator</fullName>
    </submittedName>
</protein>
<dbReference type="AlphaFoldDB" id="A0A386WIZ4"/>
<gene>
    <name evidence="3" type="ORF">CSH63_12405</name>
</gene>
<dbReference type="InterPro" id="IPR000835">
    <property type="entry name" value="HTH_MarR-typ"/>
</dbReference>
<name>A0A386WIZ4_9ACTN</name>
<feature type="domain" description="HTH marR-type" evidence="2">
    <location>
        <begin position="39"/>
        <end position="174"/>
    </location>
</feature>
<accession>A0A386WIZ4</accession>
<dbReference type="EMBL" id="CP024087">
    <property type="protein sequence ID" value="AYF28237.1"/>
    <property type="molecule type" value="Genomic_DNA"/>
</dbReference>
<dbReference type="Gene3D" id="1.10.10.10">
    <property type="entry name" value="Winged helix-like DNA-binding domain superfamily/Winged helix DNA-binding domain"/>
    <property type="match status" value="1"/>
</dbReference>
<dbReference type="PANTHER" id="PTHR33164">
    <property type="entry name" value="TRANSCRIPTIONAL REGULATOR, MARR FAMILY"/>
    <property type="match status" value="1"/>
</dbReference>
<dbReference type="InterPro" id="IPR011991">
    <property type="entry name" value="ArsR-like_HTH"/>
</dbReference>
<dbReference type="PROSITE" id="PS50995">
    <property type="entry name" value="HTH_MARR_2"/>
    <property type="match status" value="1"/>
</dbReference>
<dbReference type="Proteomes" id="UP000267804">
    <property type="component" value="Chromosome"/>
</dbReference>
<proteinExistence type="predicted"/>
<dbReference type="InterPro" id="IPR036390">
    <property type="entry name" value="WH_DNA-bd_sf"/>
</dbReference>
<organism evidence="3 4">
    <name type="scientific">Micromonospora tulbaghiae</name>
    <dbReference type="NCBI Taxonomy" id="479978"/>
    <lineage>
        <taxon>Bacteria</taxon>
        <taxon>Bacillati</taxon>
        <taxon>Actinomycetota</taxon>
        <taxon>Actinomycetes</taxon>
        <taxon>Micromonosporales</taxon>
        <taxon>Micromonosporaceae</taxon>
        <taxon>Micromonospora</taxon>
    </lineage>
</organism>
<dbReference type="GO" id="GO:0003700">
    <property type="term" value="F:DNA-binding transcription factor activity"/>
    <property type="evidence" value="ECO:0007669"/>
    <property type="project" value="InterPro"/>
</dbReference>
<dbReference type="Pfam" id="PF01047">
    <property type="entry name" value="MarR"/>
    <property type="match status" value="1"/>
</dbReference>
<feature type="region of interest" description="Disordered" evidence="1">
    <location>
        <begin position="1"/>
        <end position="34"/>
    </location>
</feature>
<reference evidence="3 4" key="1">
    <citation type="submission" date="2017-10" db="EMBL/GenBank/DDBJ databases">
        <title>Integration of genomic and chemical information greatly accelerates assignment of the full stereostructure of myelolactone, a potent inhibitor of myeloma from a marine-derived Micromonospora.</title>
        <authorList>
            <person name="Kim M.C."/>
            <person name="Machado H."/>
            <person name="Jensen P.R."/>
            <person name="Fenical W."/>
        </authorList>
    </citation>
    <scope>NUCLEOTIDE SEQUENCE [LARGE SCALE GENOMIC DNA]</scope>
    <source>
        <strain evidence="3 4">CNY-010</strain>
    </source>
</reference>
<evidence type="ECO:0000313" key="4">
    <source>
        <dbReference type="Proteomes" id="UP000267804"/>
    </source>
</evidence>
<dbReference type="InterPro" id="IPR036388">
    <property type="entry name" value="WH-like_DNA-bd_sf"/>
</dbReference>
<dbReference type="GO" id="GO:0006950">
    <property type="term" value="P:response to stress"/>
    <property type="evidence" value="ECO:0007669"/>
    <property type="project" value="TreeGrafter"/>
</dbReference>
<dbReference type="SUPFAM" id="SSF46785">
    <property type="entry name" value="Winged helix' DNA-binding domain"/>
    <property type="match status" value="1"/>
</dbReference>